<feature type="signal peptide" evidence="1">
    <location>
        <begin position="1"/>
        <end position="21"/>
    </location>
</feature>
<evidence type="ECO:0000313" key="3">
    <source>
        <dbReference type="Proteomes" id="UP001139488"/>
    </source>
</evidence>
<accession>A0A9X2AXH4</accession>
<evidence type="ECO:0000313" key="2">
    <source>
        <dbReference type="EMBL" id="MCJ2378969.1"/>
    </source>
</evidence>
<name>A0A9X2AXH4_9VIBR</name>
<dbReference type="Pfam" id="PF04402">
    <property type="entry name" value="SIMPL"/>
    <property type="match status" value="1"/>
</dbReference>
<reference evidence="2" key="1">
    <citation type="submission" date="2021-11" db="EMBL/GenBank/DDBJ databases">
        <title>Vibrio ZSDE26 sp. nov. and Vibrio ZSDZ34 sp. nov., isolated from coastal seawater in Qingdao.</title>
        <authorList>
            <person name="Zhang P."/>
        </authorList>
    </citation>
    <scope>NUCLEOTIDE SEQUENCE</scope>
    <source>
        <strain evidence="2">ZSDZ34</strain>
    </source>
</reference>
<dbReference type="Gene3D" id="3.30.110.170">
    <property type="entry name" value="Protein of unknown function (DUF541), domain 1"/>
    <property type="match status" value="1"/>
</dbReference>
<feature type="chain" id="PRO_5040999956" evidence="1">
    <location>
        <begin position="22"/>
        <end position="231"/>
    </location>
</feature>
<dbReference type="PANTHER" id="PTHR34387:SF1">
    <property type="entry name" value="PERIPLASMIC IMMUNOGENIC PROTEIN"/>
    <property type="match status" value="1"/>
</dbReference>
<dbReference type="AlphaFoldDB" id="A0A9X2AXH4"/>
<dbReference type="SUPFAM" id="SSF160355">
    <property type="entry name" value="Bacterial polysaccharide co-polymerase-like"/>
    <property type="match status" value="1"/>
</dbReference>
<evidence type="ECO:0000256" key="1">
    <source>
        <dbReference type="SAM" id="SignalP"/>
    </source>
</evidence>
<protein>
    <submittedName>
        <fullName evidence="2">Oxidative stress defense protein</fullName>
    </submittedName>
</protein>
<sequence>MKYAFCMTSLAWCLAAAPTLATVPDFPHIVTTGYGEAIATPDMAEFSVRVVQSESSAEQAKQAVDKVVEAFLAQLVKRGINREDIQSSNLHLSPQYNYPEKGQAELSGYRASRSVIVQVHALEKLNDTLDLAMQSGINQVDYIRLKVKEQDRYQQLARKAAIEDAKAKAISLAMGFDQQLERIWKVEYRQPHSQPVVMRNMAIDSRAESKGYQDSSIVIRDRVDVIYQMND</sequence>
<proteinExistence type="predicted"/>
<organism evidence="2 3">
    <name type="scientific">Vibrio gelatinilyticus</name>
    <dbReference type="NCBI Taxonomy" id="2893468"/>
    <lineage>
        <taxon>Bacteria</taxon>
        <taxon>Pseudomonadati</taxon>
        <taxon>Pseudomonadota</taxon>
        <taxon>Gammaproteobacteria</taxon>
        <taxon>Vibrionales</taxon>
        <taxon>Vibrionaceae</taxon>
        <taxon>Vibrio</taxon>
    </lineage>
</organism>
<comment type="caution">
    <text evidence="2">The sequence shown here is derived from an EMBL/GenBank/DDBJ whole genome shotgun (WGS) entry which is preliminary data.</text>
</comment>
<dbReference type="Proteomes" id="UP001139488">
    <property type="component" value="Unassembled WGS sequence"/>
</dbReference>
<dbReference type="RefSeq" id="WP_244359508.1">
    <property type="nucleotide sequence ID" value="NZ_JAJNNZ010000033.1"/>
</dbReference>
<keyword evidence="3" id="KW-1185">Reference proteome</keyword>
<dbReference type="Gene3D" id="3.30.70.2970">
    <property type="entry name" value="Protein of unknown function (DUF541), domain 2"/>
    <property type="match status" value="1"/>
</dbReference>
<dbReference type="GO" id="GO:0006974">
    <property type="term" value="P:DNA damage response"/>
    <property type="evidence" value="ECO:0007669"/>
    <property type="project" value="TreeGrafter"/>
</dbReference>
<keyword evidence="1" id="KW-0732">Signal</keyword>
<dbReference type="InterPro" id="IPR007497">
    <property type="entry name" value="SIMPL/DUF541"/>
</dbReference>
<dbReference type="InterPro" id="IPR052022">
    <property type="entry name" value="26kDa_periplasmic_antigen"/>
</dbReference>
<gene>
    <name evidence="2" type="ORF">LNL84_19445</name>
</gene>
<dbReference type="PANTHER" id="PTHR34387">
    <property type="entry name" value="SLR1258 PROTEIN"/>
    <property type="match status" value="1"/>
</dbReference>
<dbReference type="EMBL" id="JAJNNZ010000033">
    <property type="protein sequence ID" value="MCJ2378969.1"/>
    <property type="molecule type" value="Genomic_DNA"/>
</dbReference>
<dbReference type="NCBIfam" id="NF008299">
    <property type="entry name" value="PRK11087.1"/>
    <property type="match status" value="1"/>
</dbReference>